<sequence>MREVDSLLFDLDGTLWSPLPLSLHCWNEACRVNSVSSENVTEENLRLCFGRSSSFIRSTLVQSYSSSVQRKVCETAFGLENQNIAYHTNLLYPLVKETLERLSVSYPLFIVSNCQPGYIEAFLESYHLAHLFIDFRSSEENGLSKHQNIADLVRIYALDHPIYIGDTQLDAEAASLAHVPFIYATYGFGSVPEAGFAISNFSDLPKLLTQ</sequence>
<dbReference type="SFLD" id="SFLDS00003">
    <property type="entry name" value="Haloacid_Dehalogenase"/>
    <property type="match status" value="1"/>
</dbReference>
<keyword evidence="6" id="KW-1185">Reference proteome</keyword>
<comment type="similarity">
    <text evidence="3">Belongs to the HAD-like hydrolase superfamily. CbbY/CbbZ/Gph/YieH family.</text>
</comment>
<dbReference type="InterPro" id="IPR023214">
    <property type="entry name" value="HAD_sf"/>
</dbReference>
<dbReference type="GO" id="GO:0006281">
    <property type="term" value="P:DNA repair"/>
    <property type="evidence" value="ECO:0007669"/>
    <property type="project" value="TreeGrafter"/>
</dbReference>
<evidence type="ECO:0000256" key="1">
    <source>
        <dbReference type="ARBA" id="ARBA00000830"/>
    </source>
</evidence>
<dbReference type="Proteomes" id="UP000008466">
    <property type="component" value="Chromosome"/>
</dbReference>
<reference evidence="6" key="1">
    <citation type="submission" date="2011-02" db="EMBL/GenBank/DDBJ databases">
        <title>Complete sequence of Spirochaeta sp. Buddy.</title>
        <authorList>
            <person name="Lucas S."/>
            <person name="Copeland A."/>
            <person name="Lapidus A."/>
            <person name="Cheng J.-F."/>
            <person name="Goodwin L."/>
            <person name="Pitluck S."/>
            <person name="Zeytun A."/>
            <person name="Detter J.C."/>
            <person name="Han C."/>
            <person name="Tapia R."/>
            <person name="Land M."/>
            <person name="Hauser L."/>
            <person name="Kyrpides N."/>
            <person name="Ivanova N."/>
            <person name="Mikhailova N."/>
            <person name="Pagani I."/>
            <person name="Ritalahti K.M."/>
            <person name="Loeffler F.E."/>
            <person name="Woyke T."/>
        </authorList>
    </citation>
    <scope>NUCLEOTIDE SEQUENCE [LARGE SCALE GENOMIC DNA]</scope>
    <source>
        <strain evidence="6">ATCC BAA-1886 / DSM 22777 / Buddy</strain>
    </source>
</reference>
<evidence type="ECO:0000256" key="3">
    <source>
        <dbReference type="ARBA" id="ARBA00006171"/>
    </source>
</evidence>
<dbReference type="SFLD" id="SFLDG01129">
    <property type="entry name" value="C1.5:_HAD__Beta-PGM__Phosphata"/>
    <property type="match status" value="1"/>
</dbReference>
<dbReference type="SUPFAM" id="SSF56784">
    <property type="entry name" value="HAD-like"/>
    <property type="match status" value="1"/>
</dbReference>
<evidence type="ECO:0000256" key="2">
    <source>
        <dbReference type="ARBA" id="ARBA00004818"/>
    </source>
</evidence>
<dbReference type="GO" id="GO:0008967">
    <property type="term" value="F:phosphoglycolate phosphatase activity"/>
    <property type="evidence" value="ECO:0007669"/>
    <property type="project" value="UniProtKB-EC"/>
</dbReference>
<dbReference type="Gene3D" id="1.10.150.240">
    <property type="entry name" value="Putative phosphatase, domain 2"/>
    <property type="match status" value="1"/>
</dbReference>
<comment type="catalytic activity">
    <reaction evidence="1">
        <text>2-phosphoglycolate + H2O = glycolate + phosphate</text>
        <dbReference type="Rhea" id="RHEA:14369"/>
        <dbReference type="ChEBI" id="CHEBI:15377"/>
        <dbReference type="ChEBI" id="CHEBI:29805"/>
        <dbReference type="ChEBI" id="CHEBI:43474"/>
        <dbReference type="ChEBI" id="CHEBI:58033"/>
        <dbReference type="EC" id="3.1.3.18"/>
    </reaction>
</comment>
<evidence type="ECO:0000313" key="6">
    <source>
        <dbReference type="Proteomes" id="UP000008466"/>
    </source>
</evidence>
<dbReference type="KEGG" id="sbu:SpiBuddy_2426"/>
<organism evidence="5 6">
    <name type="scientific">Sphaerochaeta globosa (strain ATCC BAA-1886 / DSM 22777 / Buddy)</name>
    <name type="common">Spirochaeta sp. (strain Buddy)</name>
    <dbReference type="NCBI Taxonomy" id="158189"/>
    <lineage>
        <taxon>Bacteria</taxon>
        <taxon>Pseudomonadati</taxon>
        <taxon>Spirochaetota</taxon>
        <taxon>Spirochaetia</taxon>
        <taxon>Spirochaetales</taxon>
        <taxon>Sphaerochaetaceae</taxon>
        <taxon>Sphaerochaeta</taxon>
    </lineage>
</organism>
<dbReference type="InterPro" id="IPR036412">
    <property type="entry name" value="HAD-like_sf"/>
</dbReference>
<dbReference type="InterPro" id="IPR050155">
    <property type="entry name" value="HAD-like_hydrolase_sf"/>
</dbReference>
<dbReference type="InterPro" id="IPR023198">
    <property type="entry name" value="PGP-like_dom2"/>
</dbReference>
<dbReference type="EC" id="3.1.3.18" evidence="4"/>
<keyword evidence="5" id="KW-0378">Hydrolase</keyword>
<dbReference type="PANTHER" id="PTHR43434">
    <property type="entry name" value="PHOSPHOGLYCOLATE PHOSPHATASE"/>
    <property type="match status" value="1"/>
</dbReference>
<protein>
    <recommendedName>
        <fullName evidence="4">phosphoglycolate phosphatase</fullName>
        <ecNumber evidence="4">3.1.3.18</ecNumber>
    </recommendedName>
</protein>
<dbReference type="Gene3D" id="3.40.50.1000">
    <property type="entry name" value="HAD superfamily/HAD-like"/>
    <property type="match status" value="1"/>
</dbReference>
<dbReference type="STRING" id="158189.SpiBuddy_2426"/>
<dbReference type="AlphaFoldDB" id="F0RRI8"/>
<evidence type="ECO:0000313" key="5">
    <source>
        <dbReference type="EMBL" id="ADY14240.1"/>
    </source>
</evidence>
<gene>
    <name evidence="5" type="ordered locus">SpiBuddy_2426</name>
</gene>
<accession>F0RRI8</accession>
<dbReference type="HOGENOM" id="CLU_045011_19_4_12"/>
<comment type="pathway">
    <text evidence="2">Organic acid metabolism; glycolate biosynthesis; glycolate from 2-phosphoglycolate: step 1/1.</text>
</comment>
<proteinExistence type="inferred from homology"/>
<dbReference type="InterPro" id="IPR041492">
    <property type="entry name" value="HAD_2"/>
</dbReference>
<evidence type="ECO:0000256" key="4">
    <source>
        <dbReference type="ARBA" id="ARBA00013078"/>
    </source>
</evidence>
<dbReference type="EMBL" id="CP002541">
    <property type="protein sequence ID" value="ADY14240.1"/>
    <property type="molecule type" value="Genomic_DNA"/>
</dbReference>
<name>F0RRI8_SPHGB</name>
<dbReference type="eggNOG" id="COG0546">
    <property type="taxonomic scope" value="Bacteria"/>
</dbReference>
<dbReference type="PANTHER" id="PTHR43434:SF1">
    <property type="entry name" value="PHOSPHOGLYCOLATE PHOSPHATASE"/>
    <property type="match status" value="1"/>
</dbReference>
<dbReference type="Pfam" id="PF13419">
    <property type="entry name" value="HAD_2"/>
    <property type="match status" value="1"/>
</dbReference>